<dbReference type="Proteomes" id="UP000609064">
    <property type="component" value="Unassembled WGS sequence"/>
</dbReference>
<gene>
    <name evidence="1" type="ORF">GCM10011514_29050</name>
</gene>
<dbReference type="AlphaFoldDB" id="A0A916YW26"/>
<evidence type="ECO:0000313" key="2">
    <source>
        <dbReference type="Proteomes" id="UP000609064"/>
    </source>
</evidence>
<protein>
    <submittedName>
        <fullName evidence="1">Uncharacterized protein</fullName>
    </submittedName>
</protein>
<keyword evidence="2" id="KW-1185">Reference proteome</keyword>
<proteinExistence type="predicted"/>
<comment type="caution">
    <text evidence="1">The sequence shown here is derived from an EMBL/GenBank/DDBJ whole genome shotgun (WGS) entry which is preliminary data.</text>
</comment>
<sequence>MIPLLLDVVTILGEEFPGVITVDCPKDFKNDKVIKNSMDKFFIKVCRIFVYEKKLNFKLENQIYIDNF</sequence>
<dbReference type="EMBL" id="BMKK01000005">
    <property type="protein sequence ID" value="GGD63212.1"/>
    <property type="molecule type" value="Genomic_DNA"/>
</dbReference>
<reference evidence="1" key="2">
    <citation type="submission" date="2020-09" db="EMBL/GenBank/DDBJ databases">
        <authorList>
            <person name="Sun Q."/>
            <person name="Zhou Y."/>
        </authorList>
    </citation>
    <scope>NUCLEOTIDE SEQUENCE</scope>
    <source>
        <strain evidence="1">CGMCC 1.15958</strain>
    </source>
</reference>
<organism evidence="1 2">
    <name type="scientific">Emticicia aquatilis</name>
    <dbReference type="NCBI Taxonomy" id="1537369"/>
    <lineage>
        <taxon>Bacteria</taxon>
        <taxon>Pseudomonadati</taxon>
        <taxon>Bacteroidota</taxon>
        <taxon>Cytophagia</taxon>
        <taxon>Cytophagales</taxon>
        <taxon>Leadbetterellaceae</taxon>
        <taxon>Emticicia</taxon>
    </lineage>
</organism>
<evidence type="ECO:0000313" key="1">
    <source>
        <dbReference type="EMBL" id="GGD63212.1"/>
    </source>
</evidence>
<reference evidence="1" key="1">
    <citation type="journal article" date="2014" name="Int. J. Syst. Evol. Microbiol.">
        <title>Complete genome sequence of Corynebacterium casei LMG S-19264T (=DSM 44701T), isolated from a smear-ripened cheese.</title>
        <authorList>
            <consortium name="US DOE Joint Genome Institute (JGI-PGF)"/>
            <person name="Walter F."/>
            <person name="Albersmeier A."/>
            <person name="Kalinowski J."/>
            <person name="Ruckert C."/>
        </authorList>
    </citation>
    <scope>NUCLEOTIDE SEQUENCE</scope>
    <source>
        <strain evidence="1">CGMCC 1.15958</strain>
    </source>
</reference>
<accession>A0A916YW26</accession>
<name>A0A916YW26_9BACT</name>